<sequence>MLVQTPSQPETGTVSDPSTAIQDNYSVAWKFLEVISLQDFQSVDLTNKIMHSNVIREMYMISCYLFIQSEPSRFHTSFWRSFTCLARLQIHKCDTLVPWPEMEFENLNCLKFLGFYLCENFTGKPQTIVPPSSSRKETLLVLEDLQIFGCPKLQEFPTNFKFLKRLFISNSPQFMFFPEGFETLTSLESLNITQCENLQSLPPTVMSSLPDGMEKLTALKEVIIGQCPKIDFFPGGLQQRLNQLEFLQIYDCPDLARRCKKGEYRHLVSEIPKIRIHEEQGFTFHEVIKYIGLAIGSSIKKTFTPCGSTRQLNTTLPDVSYWYVNTSFHKHPTVCPYIKSELSSSWAYKQQMISQSSVASSSFKSLTWLKIRTSRVGFAMGKRKDPSSAGTNKEEALIWNHVMDNFALIFF</sequence>
<dbReference type="PANTHER" id="PTHR36766:SF45">
    <property type="entry name" value="NB-ARC DOMAIN-CONTAINING PROTEIN"/>
    <property type="match status" value="1"/>
</dbReference>
<protein>
    <submittedName>
        <fullName evidence="1">Disease resistance protein RGA2</fullName>
    </submittedName>
</protein>
<keyword evidence="2" id="KW-1185">Reference proteome</keyword>
<dbReference type="PANTHER" id="PTHR36766">
    <property type="entry name" value="PLANT BROAD-SPECTRUM MILDEW RESISTANCE PROTEIN RPW8"/>
    <property type="match status" value="1"/>
</dbReference>
<evidence type="ECO:0000313" key="2">
    <source>
        <dbReference type="Proteomes" id="UP000623129"/>
    </source>
</evidence>
<dbReference type="Proteomes" id="UP000623129">
    <property type="component" value="Unassembled WGS sequence"/>
</dbReference>
<dbReference type="Gene3D" id="3.80.10.10">
    <property type="entry name" value="Ribonuclease Inhibitor"/>
    <property type="match status" value="2"/>
</dbReference>
<evidence type="ECO:0000313" key="1">
    <source>
        <dbReference type="EMBL" id="KAF3340536.1"/>
    </source>
</evidence>
<name>A0A833RRE3_9POAL</name>
<dbReference type="AlphaFoldDB" id="A0A833RRE3"/>
<dbReference type="EMBL" id="SWLB01000002">
    <property type="protein sequence ID" value="KAF3340536.1"/>
    <property type="molecule type" value="Genomic_DNA"/>
</dbReference>
<dbReference type="SUPFAM" id="SSF52047">
    <property type="entry name" value="RNI-like"/>
    <property type="match status" value="1"/>
</dbReference>
<proteinExistence type="predicted"/>
<dbReference type="InterPro" id="IPR032675">
    <property type="entry name" value="LRR_dom_sf"/>
</dbReference>
<accession>A0A833RRE3</accession>
<comment type="caution">
    <text evidence="1">The sequence shown here is derived from an EMBL/GenBank/DDBJ whole genome shotgun (WGS) entry which is preliminary data.</text>
</comment>
<gene>
    <name evidence="1" type="ORF">FCM35_KLT09380</name>
</gene>
<reference evidence="1" key="1">
    <citation type="submission" date="2020-01" db="EMBL/GenBank/DDBJ databases">
        <title>Genome sequence of Kobresia littledalei, the first chromosome-level genome in the family Cyperaceae.</title>
        <authorList>
            <person name="Qu G."/>
        </authorList>
    </citation>
    <scope>NUCLEOTIDE SEQUENCE</scope>
    <source>
        <strain evidence="1">C.B.Clarke</strain>
        <tissue evidence="1">Leaf</tissue>
    </source>
</reference>
<dbReference type="OrthoDB" id="786390at2759"/>
<organism evidence="1 2">
    <name type="scientific">Carex littledalei</name>
    <dbReference type="NCBI Taxonomy" id="544730"/>
    <lineage>
        <taxon>Eukaryota</taxon>
        <taxon>Viridiplantae</taxon>
        <taxon>Streptophyta</taxon>
        <taxon>Embryophyta</taxon>
        <taxon>Tracheophyta</taxon>
        <taxon>Spermatophyta</taxon>
        <taxon>Magnoliopsida</taxon>
        <taxon>Liliopsida</taxon>
        <taxon>Poales</taxon>
        <taxon>Cyperaceae</taxon>
        <taxon>Cyperoideae</taxon>
        <taxon>Cariceae</taxon>
        <taxon>Carex</taxon>
        <taxon>Carex subgen. Euthyceras</taxon>
    </lineage>
</organism>